<comment type="subcellular location">
    <subcellularLocation>
        <location evidence="1">Membrane</location>
        <topology evidence="1">Multi-pass membrane protein</topology>
    </subcellularLocation>
</comment>
<proteinExistence type="predicted"/>
<evidence type="ECO:0000256" key="5">
    <source>
        <dbReference type="ARBA" id="ARBA00023136"/>
    </source>
</evidence>
<reference evidence="7" key="1">
    <citation type="submission" date="2021-01" db="EMBL/GenBank/DDBJ databases">
        <authorList>
            <person name="Corre E."/>
            <person name="Pelletier E."/>
            <person name="Niang G."/>
            <person name="Scheremetjew M."/>
            <person name="Finn R."/>
            <person name="Kale V."/>
            <person name="Holt S."/>
            <person name="Cochrane G."/>
            <person name="Meng A."/>
            <person name="Brown T."/>
            <person name="Cohen L."/>
        </authorList>
    </citation>
    <scope>NUCLEOTIDE SEQUENCE</scope>
    <source>
        <strain evidence="7">CCMP3105</strain>
    </source>
</reference>
<organism evidence="7">
    <name type="scientific">Alexandrium monilatum</name>
    <dbReference type="NCBI Taxonomy" id="311494"/>
    <lineage>
        <taxon>Eukaryota</taxon>
        <taxon>Sar</taxon>
        <taxon>Alveolata</taxon>
        <taxon>Dinophyceae</taxon>
        <taxon>Gonyaulacales</taxon>
        <taxon>Pyrocystaceae</taxon>
        <taxon>Alexandrium</taxon>
    </lineage>
</organism>
<keyword evidence="4" id="KW-1133">Transmembrane helix</keyword>
<sequence length="119" mass="12544">MPFDDGLAAAALEVALLPILARCARSCPERVEGTACAVLMAAYHLGLFCSAHLSSALTGRVLGIARGQLSLLWVARVVTSLLQLLPLLLLGLLPGSGEEGEAARCPRSLRQEAEARNPR</sequence>
<dbReference type="Pfam" id="PF03092">
    <property type="entry name" value="BT1"/>
    <property type="match status" value="1"/>
</dbReference>
<keyword evidence="3" id="KW-0812">Transmembrane</keyword>
<name>A0A7S4UY87_9DINO</name>
<keyword evidence="5" id="KW-0472">Membrane</keyword>
<dbReference type="EMBL" id="HBNR01049691">
    <property type="protein sequence ID" value="CAE4612907.1"/>
    <property type="molecule type" value="Transcribed_RNA"/>
</dbReference>
<feature type="compositionally biased region" description="Basic and acidic residues" evidence="6">
    <location>
        <begin position="101"/>
        <end position="119"/>
    </location>
</feature>
<evidence type="ECO:0000256" key="2">
    <source>
        <dbReference type="ARBA" id="ARBA00022448"/>
    </source>
</evidence>
<dbReference type="GO" id="GO:0016020">
    <property type="term" value="C:membrane"/>
    <property type="evidence" value="ECO:0007669"/>
    <property type="project" value="UniProtKB-SubCell"/>
</dbReference>
<dbReference type="PANTHER" id="PTHR31585">
    <property type="entry name" value="FOLATE-BIOPTERIN TRANSPORTER 1, CHLOROPLASTIC"/>
    <property type="match status" value="1"/>
</dbReference>
<dbReference type="PANTHER" id="PTHR31585:SF0">
    <property type="entry name" value="FOLATE-BIOPTERIN TRANSPORTER 1, CHLOROPLASTIC"/>
    <property type="match status" value="1"/>
</dbReference>
<gene>
    <name evidence="7" type="ORF">AMON00008_LOCUS34733</name>
</gene>
<dbReference type="AlphaFoldDB" id="A0A7S4UY87"/>
<evidence type="ECO:0000313" key="7">
    <source>
        <dbReference type="EMBL" id="CAE4612907.1"/>
    </source>
</evidence>
<keyword evidence="2" id="KW-0813">Transport</keyword>
<accession>A0A7S4UY87</accession>
<dbReference type="InterPro" id="IPR039309">
    <property type="entry name" value="BT1"/>
</dbReference>
<protein>
    <submittedName>
        <fullName evidence="7">Uncharacterized protein</fullName>
    </submittedName>
</protein>
<evidence type="ECO:0000256" key="3">
    <source>
        <dbReference type="ARBA" id="ARBA00022692"/>
    </source>
</evidence>
<evidence type="ECO:0000256" key="6">
    <source>
        <dbReference type="SAM" id="MobiDB-lite"/>
    </source>
</evidence>
<evidence type="ECO:0000256" key="1">
    <source>
        <dbReference type="ARBA" id="ARBA00004141"/>
    </source>
</evidence>
<feature type="region of interest" description="Disordered" evidence="6">
    <location>
        <begin position="97"/>
        <end position="119"/>
    </location>
</feature>
<evidence type="ECO:0000256" key="4">
    <source>
        <dbReference type="ARBA" id="ARBA00022989"/>
    </source>
</evidence>